<dbReference type="AlphaFoldDB" id="R7VKB3"/>
<dbReference type="EnsemblMetazoa" id="CapteT195403">
    <property type="protein sequence ID" value="CapteP195403"/>
    <property type="gene ID" value="CapteG195403"/>
</dbReference>
<feature type="region of interest" description="Disordered" evidence="1">
    <location>
        <begin position="1"/>
        <end position="26"/>
    </location>
</feature>
<name>R7VKB3_CAPTE</name>
<reference evidence="3" key="3">
    <citation type="submission" date="2015-06" db="UniProtKB">
        <authorList>
            <consortium name="EnsemblMetazoa"/>
        </authorList>
    </citation>
    <scope>IDENTIFICATION</scope>
</reference>
<dbReference type="OrthoDB" id="6161632at2759"/>
<reference evidence="2 4" key="2">
    <citation type="journal article" date="2013" name="Nature">
        <title>Insights into bilaterian evolution from three spiralian genomes.</title>
        <authorList>
            <person name="Simakov O."/>
            <person name="Marletaz F."/>
            <person name="Cho S.J."/>
            <person name="Edsinger-Gonzales E."/>
            <person name="Havlak P."/>
            <person name="Hellsten U."/>
            <person name="Kuo D.H."/>
            <person name="Larsson T."/>
            <person name="Lv J."/>
            <person name="Arendt D."/>
            <person name="Savage R."/>
            <person name="Osoegawa K."/>
            <person name="de Jong P."/>
            <person name="Grimwood J."/>
            <person name="Chapman J.A."/>
            <person name="Shapiro H."/>
            <person name="Aerts A."/>
            <person name="Otillar R.P."/>
            <person name="Terry A.Y."/>
            <person name="Boore J.L."/>
            <person name="Grigoriev I.V."/>
            <person name="Lindberg D.R."/>
            <person name="Seaver E.C."/>
            <person name="Weisblat D.A."/>
            <person name="Putnam N.H."/>
            <person name="Rokhsar D.S."/>
        </authorList>
    </citation>
    <scope>NUCLEOTIDE SEQUENCE</scope>
    <source>
        <strain evidence="2 4">I ESC-2004</strain>
    </source>
</reference>
<dbReference type="EMBL" id="AMQN01017365">
    <property type="status" value="NOT_ANNOTATED_CDS"/>
    <property type="molecule type" value="Genomic_DNA"/>
</dbReference>
<gene>
    <name evidence="2" type="ORF">CAPTEDRAFT_195403</name>
</gene>
<dbReference type="Proteomes" id="UP000014760">
    <property type="component" value="Unassembled WGS sequence"/>
</dbReference>
<dbReference type="EMBL" id="AMQN01017364">
    <property type="status" value="NOT_ANNOTATED_CDS"/>
    <property type="molecule type" value="Genomic_DNA"/>
</dbReference>
<accession>R7VKB3</accession>
<evidence type="ECO:0000313" key="2">
    <source>
        <dbReference type="EMBL" id="ELU16645.1"/>
    </source>
</evidence>
<evidence type="ECO:0000313" key="4">
    <source>
        <dbReference type="Proteomes" id="UP000014760"/>
    </source>
</evidence>
<protein>
    <submittedName>
        <fullName evidence="2 3">Uncharacterized protein</fullName>
    </submittedName>
</protein>
<dbReference type="PANTHER" id="PTHR10773:SF19">
    <property type="match status" value="1"/>
</dbReference>
<reference evidence="4" key="1">
    <citation type="submission" date="2012-12" db="EMBL/GenBank/DDBJ databases">
        <authorList>
            <person name="Hellsten U."/>
            <person name="Grimwood J."/>
            <person name="Chapman J.A."/>
            <person name="Shapiro H."/>
            <person name="Aerts A."/>
            <person name="Otillar R.P."/>
            <person name="Terry A.Y."/>
            <person name="Boore J.L."/>
            <person name="Simakov O."/>
            <person name="Marletaz F."/>
            <person name="Cho S.-J."/>
            <person name="Edsinger-Gonzales E."/>
            <person name="Havlak P."/>
            <person name="Kuo D.-H."/>
            <person name="Larsson T."/>
            <person name="Lv J."/>
            <person name="Arendt D."/>
            <person name="Savage R."/>
            <person name="Osoegawa K."/>
            <person name="de Jong P."/>
            <person name="Lindberg D.R."/>
            <person name="Seaver E.C."/>
            <person name="Weisblat D.A."/>
            <person name="Putnam N.H."/>
            <person name="Grigoriev I.V."/>
            <person name="Rokhsar D.S."/>
        </authorList>
    </citation>
    <scope>NUCLEOTIDE SEQUENCE</scope>
    <source>
        <strain evidence="4">I ESC-2004</strain>
    </source>
</reference>
<dbReference type="EMBL" id="KB293033">
    <property type="protein sequence ID" value="ELU16645.1"/>
    <property type="molecule type" value="Genomic_DNA"/>
</dbReference>
<feature type="region of interest" description="Disordered" evidence="1">
    <location>
        <begin position="301"/>
        <end position="320"/>
    </location>
</feature>
<keyword evidence="4" id="KW-1185">Reference proteome</keyword>
<evidence type="ECO:0000313" key="3">
    <source>
        <dbReference type="EnsemblMetazoa" id="CapteP195403"/>
    </source>
</evidence>
<organism evidence="2">
    <name type="scientific">Capitella teleta</name>
    <name type="common">Polychaete worm</name>
    <dbReference type="NCBI Taxonomy" id="283909"/>
    <lineage>
        <taxon>Eukaryota</taxon>
        <taxon>Metazoa</taxon>
        <taxon>Spiralia</taxon>
        <taxon>Lophotrochozoa</taxon>
        <taxon>Annelida</taxon>
        <taxon>Polychaeta</taxon>
        <taxon>Sedentaria</taxon>
        <taxon>Scolecida</taxon>
        <taxon>Capitellidae</taxon>
        <taxon>Capitella</taxon>
    </lineage>
</organism>
<proteinExistence type="predicted"/>
<dbReference type="HOGENOM" id="CLU_779015_0_0_1"/>
<feature type="compositionally biased region" description="Basic and acidic residues" evidence="1">
    <location>
        <begin position="304"/>
        <end position="320"/>
    </location>
</feature>
<evidence type="ECO:0000256" key="1">
    <source>
        <dbReference type="SAM" id="MobiDB-lite"/>
    </source>
</evidence>
<sequence>MQPLAQLTKSHIRNGGEKGKKATRSTSEAAKELIRKHINNFPRIPSHFCRAKTERGYLDPTLSIPKMHTLYQNWCRDQNIEPQKFWVYQKIFTSEFNLEFHHPKKDLCDLCEKIAVLQNPDSALLEQHSAHLRRKEGSRQHKEEDKKSAEEDPSHVVIIFDLEKVLVTPSLEPLAQLTKSHIRNGGEKGKKATRSTSEAAKELIRKHINNFPRIPSHFCRAKTERGYLDPTLSIPKMHTLYQNWCRDQNIEPQKFWVYQKIFTSEFNLEFHHPKKDLCDLCEKIAVLQNPDSALLEQHSAHLRRKEESRQHKEEDKKSAEEDPSHVVITFDLEKVLVTPSLEVSRLYYFRKLSTYC</sequence>
<dbReference type="PANTHER" id="PTHR10773">
    <property type="entry name" value="DNA-DIRECTED RNA POLYMERASES I, II, AND III SUBUNIT RPABC2"/>
    <property type="match status" value="1"/>
</dbReference>